<comment type="caution">
    <text evidence="1">The sequence shown here is derived from an EMBL/GenBank/DDBJ whole genome shotgun (WGS) entry which is preliminary data.</text>
</comment>
<dbReference type="EMBL" id="JZRB01000011">
    <property type="protein sequence ID" value="KJV36216.1"/>
    <property type="molecule type" value="Genomic_DNA"/>
</dbReference>
<keyword evidence="2" id="KW-1185">Reference proteome</keyword>
<reference evidence="1 2" key="1">
    <citation type="submission" date="2015-03" db="EMBL/GenBank/DDBJ databases">
        <title>Draft genome sequence of Luteibacter yeojuensis strain SU11.</title>
        <authorList>
            <person name="Sulaiman J."/>
            <person name="Priya K."/>
            <person name="Chan K.-G."/>
        </authorList>
    </citation>
    <scope>NUCLEOTIDE SEQUENCE [LARGE SCALE GENOMIC DNA]</scope>
    <source>
        <strain evidence="1 2">SU11</strain>
    </source>
</reference>
<accession>A0A0F3KYJ0</accession>
<evidence type="ECO:0000313" key="2">
    <source>
        <dbReference type="Proteomes" id="UP000033651"/>
    </source>
</evidence>
<organism evidence="1 2">
    <name type="scientific">Luteibacter yeojuensis</name>
    <dbReference type="NCBI Taxonomy" id="345309"/>
    <lineage>
        <taxon>Bacteria</taxon>
        <taxon>Pseudomonadati</taxon>
        <taxon>Pseudomonadota</taxon>
        <taxon>Gammaproteobacteria</taxon>
        <taxon>Lysobacterales</taxon>
        <taxon>Rhodanobacteraceae</taxon>
        <taxon>Luteibacter</taxon>
    </lineage>
</organism>
<dbReference type="Proteomes" id="UP000033651">
    <property type="component" value="Unassembled WGS sequence"/>
</dbReference>
<sequence length="119" mass="12921">MTMATTPSLATTRDGVGIKRPATRIKVAFALSGDGSQEIRLARHDDDAGRIDWVESDAWLDLLTSLFLWNKAHQPLTKVPARNDAAPDFVFLPHMNAAFRYVGGASVGFGMFALVSCAK</sequence>
<evidence type="ECO:0000313" key="1">
    <source>
        <dbReference type="EMBL" id="KJV36216.1"/>
    </source>
</evidence>
<dbReference type="PATRIC" id="fig|345309.4.peg.348"/>
<name>A0A0F3KYJ0_9GAMM</name>
<proteinExistence type="predicted"/>
<gene>
    <name evidence="1" type="ORF">VI08_05940</name>
</gene>
<protein>
    <submittedName>
        <fullName evidence="1">Uncharacterized protein</fullName>
    </submittedName>
</protein>
<dbReference type="AlphaFoldDB" id="A0A0F3KYJ0"/>